<feature type="compositionally biased region" description="Gly residues" evidence="2">
    <location>
        <begin position="474"/>
        <end position="484"/>
    </location>
</feature>
<dbReference type="Proteomes" id="UP001583172">
    <property type="component" value="Unassembled WGS sequence"/>
</dbReference>
<proteinExistence type="predicted"/>
<feature type="compositionally biased region" description="Basic and acidic residues" evidence="2">
    <location>
        <begin position="921"/>
        <end position="931"/>
    </location>
</feature>
<sequence length="973" mass="102565">MPSLFGKSGSTSGRAKARNKSIRGTISAPIPIPTSPNDPDFPIRTNFPIKPAPADDEEFPMRTPGTGAAMPLPPNGDLPDELLAAKETMDPVANKEQQIQAPDHASMSGSSSRSRSSAGRRREQETKTEPIRPGTGSPPSTANGPGGSAGQEFQQKHPATPQSQPPSNSNSPADASGRPPSRPPSRSPTERVSSTARKASPLRTSRSSPPPPFRRATNPVLGAPAGSAAATMRYSVVSDVPSSSRQTAQSKDGPQRKKSTFRSVLGRIFGHSKKKPNSAAVQDDIATAQPEPERQSRPLGPATHHRSVSLSRLILLSVLTVVSLTFVVQDPTALGRPGQRSPKRSVSLPLSEYDRPLRSHSIGPDDILAIESARNSLHMDSAGFGSGSLSRRRAATTAGRSSLSRPHPAFHREFGAGLSPRPASAHGRGSRAGGRSTGEPDPSEIGRAITSDSGGGLRRRSRSLSGLQDFAAGAGAGAGTGAGGAPSSPRAERRRSDEIRYWRESYDPGFLSPLSSTGAQDDIDDTAMGDVVSTAPGSPGAAERPPPKTPPQPFNFGLLPKQMVGMRITQAADLDTRLSSLETRTLRLEGAVDKLYHHVAPGQEPGFDVNFASDEKDAAAGTRPTSSRRSIDTDAQSHMSIDPYSGGQTGFLQPPPVLVRPVRSSSLAANALSPTFPLPMRLPDQPQSHSSISTIRAAAASSSTFPAADSNAAAAAAEAEANLHRDTLIAQLRRDLDTERAARLRLEAQVKKLAERVNTLSSTMFAMVKGPGEARSHERLVAKSSSPSLAAGAGGGGSSPLTARTMSATSAAGGRPAVPVVQREEQLSVFETDDDDEDEDDDDDDGNGSDEDVGAEDTTAETLLTRHETASSSRLRRPTVSSKASKATKAEAEDEGDVTEDDFQTPREERIPVVSYGAFGEELRPLDYHDNDDSDDENGRAGGAEEDEQTRKKAARTLSLSQLTLGKGQRAQV</sequence>
<organism evidence="3 4">
    <name type="scientific">Humicola insolens</name>
    <name type="common">Soft-rot fungus</name>
    <dbReference type="NCBI Taxonomy" id="85995"/>
    <lineage>
        <taxon>Eukaryota</taxon>
        <taxon>Fungi</taxon>
        <taxon>Dikarya</taxon>
        <taxon>Ascomycota</taxon>
        <taxon>Pezizomycotina</taxon>
        <taxon>Sordariomycetes</taxon>
        <taxon>Sordariomycetidae</taxon>
        <taxon>Sordariales</taxon>
        <taxon>Chaetomiaceae</taxon>
        <taxon>Mycothermus</taxon>
    </lineage>
</organism>
<evidence type="ECO:0000256" key="2">
    <source>
        <dbReference type="SAM" id="MobiDB-lite"/>
    </source>
</evidence>
<protein>
    <submittedName>
        <fullName evidence="3">Uncharacterized protein</fullName>
    </submittedName>
</protein>
<feature type="region of interest" description="Disordered" evidence="2">
    <location>
        <begin position="1"/>
        <end position="304"/>
    </location>
</feature>
<evidence type="ECO:0000256" key="1">
    <source>
        <dbReference type="SAM" id="Coils"/>
    </source>
</evidence>
<feature type="coiled-coil region" evidence="1">
    <location>
        <begin position="729"/>
        <end position="763"/>
    </location>
</feature>
<keyword evidence="1" id="KW-0175">Coiled coil</keyword>
<dbReference type="EMBL" id="JAZGSY010000320">
    <property type="protein sequence ID" value="KAL1837187.1"/>
    <property type="molecule type" value="Genomic_DNA"/>
</dbReference>
<feature type="region of interest" description="Disordered" evidence="2">
    <location>
        <begin position="381"/>
        <end position="495"/>
    </location>
</feature>
<feature type="compositionally biased region" description="Acidic residues" evidence="2">
    <location>
        <begin position="831"/>
        <end position="859"/>
    </location>
</feature>
<feature type="compositionally biased region" description="Polar residues" evidence="2">
    <location>
        <begin position="240"/>
        <end position="252"/>
    </location>
</feature>
<feature type="compositionally biased region" description="Low complexity" evidence="2">
    <location>
        <begin position="463"/>
        <end position="473"/>
    </location>
</feature>
<feature type="compositionally biased region" description="Low complexity" evidence="2">
    <location>
        <begin position="105"/>
        <end position="117"/>
    </location>
</feature>
<feature type="region of interest" description="Disordered" evidence="2">
    <location>
        <begin position="332"/>
        <end position="351"/>
    </location>
</feature>
<name>A0ABR3V5Z1_HUMIN</name>
<feature type="region of interest" description="Disordered" evidence="2">
    <location>
        <begin position="776"/>
        <end position="973"/>
    </location>
</feature>
<comment type="caution">
    <text evidence="3">The sequence shown here is derived from an EMBL/GenBank/DDBJ whole genome shotgun (WGS) entry which is preliminary data.</text>
</comment>
<reference evidence="3 4" key="1">
    <citation type="journal article" date="2024" name="Commun. Biol.">
        <title>Comparative genomic analysis of thermophilic fungi reveals convergent evolutionary adaptations and gene losses.</title>
        <authorList>
            <person name="Steindorff A.S."/>
            <person name="Aguilar-Pontes M.V."/>
            <person name="Robinson A.J."/>
            <person name="Andreopoulos B."/>
            <person name="LaButti K."/>
            <person name="Kuo A."/>
            <person name="Mondo S."/>
            <person name="Riley R."/>
            <person name="Otillar R."/>
            <person name="Haridas S."/>
            <person name="Lipzen A."/>
            <person name="Grimwood J."/>
            <person name="Schmutz J."/>
            <person name="Clum A."/>
            <person name="Reid I.D."/>
            <person name="Moisan M.C."/>
            <person name="Butler G."/>
            <person name="Nguyen T.T.M."/>
            <person name="Dewar K."/>
            <person name="Conant G."/>
            <person name="Drula E."/>
            <person name="Henrissat B."/>
            <person name="Hansel C."/>
            <person name="Singer S."/>
            <person name="Hutchinson M.I."/>
            <person name="de Vries R.P."/>
            <person name="Natvig D.O."/>
            <person name="Powell A.J."/>
            <person name="Tsang A."/>
            <person name="Grigoriev I.V."/>
        </authorList>
    </citation>
    <scope>NUCLEOTIDE SEQUENCE [LARGE SCALE GENOMIC DNA]</scope>
    <source>
        <strain evidence="3 4">CBS 620.91</strain>
    </source>
</reference>
<feature type="region of interest" description="Disordered" evidence="2">
    <location>
        <begin position="510"/>
        <end position="552"/>
    </location>
</feature>
<gene>
    <name evidence="3" type="ORF">VTJ49DRAFT_4178</name>
</gene>
<feature type="compositionally biased region" description="Acidic residues" evidence="2">
    <location>
        <begin position="892"/>
        <end position="903"/>
    </location>
</feature>
<keyword evidence="4" id="KW-1185">Reference proteome</keyword>
<feature type="compositionally biased region" description="Basic and acidic residues" evidence="2">
    <location>
        <begin position="120"/>
        <end position="130"/>
    </location>
</feature>
<evidence type="ECO:0000313" key="4">
    <source>
        <dbReference type="Proteomes" id="UP001583172"/>
    </source>
</evidence>
<evidence type="ECO:0000313" key="3">
    <source>
        <dbReference type="EMBL" id="KAL1837187.1"/>
    </source>
</evidence>
<feature type="compositionally biased region" description="Low complexity" evidence="2">
    <location>
        <begin position="161"/>
        <end position="179"/>
    </location>
</feature>
<accession>A0ABR3V5Z1</accession>
<feature type="compositionally biased region" description="Low complexity" evidence="2">
    <location>
        <begin position="381"/>
        <end position="405"/>
    </location>
</feature>